<name>A0A221K1P9_9RHOB</name>
<sequence length="164" mass="17557">MTLKKLPTSAACDVVGLDRQRLNEDIASGIYQCAPEARASIGRFWDKADLCGLFVYAFLLRVYGAGGQDALKPGDRKPALSKKVAAMYACQIAAAMRSGLDDGETRIDFPLSGFNDDWSANHADQPPSFFAGQVGSEIATICFSLNGIQAGLDARMKVWSGESA</sequence>
<evidence type="ECO:0000313" key="2">
    <source>
        <dbReference type="Proteomes" id="UP000199754"/>
    </source>
</evidence>
<dbReference type="KEGG" id="spse:SULPSESMR1_02030"/>
<dbReference type="RefSeq" id="WP_089420688.1">
    <property type="nucleotide sequence ID" value="NZ_CP022415.1"/>
</dbReference>
<proteinExistence type="predicted"/>
<dbReference type="Proteomes" id="UP000199754">
    <property type="component" value="Chromosome"/>
</dbReference>
<evidence type="ECO:0000313" key="1">
    <source>
        <dbReference type="EMBL" id="ASM72833.1"/>
    </source>
</evidence>
<accession>A0A221K1P9</accession>
<protein>
    <submittedName>
        <fullName evidence="1">Uncharacterized protein</fullName>
    </submittedName>
</protein>
<dbReference type="AlphaFoldDB" id="A0A221K1P9"/>
<dbReference type="EMBL" id="CP022415">
    <property type="protein sequence ID" value="ASM72833.1"/>
    <property type="molecule type" value="Genomic_DNA"/>
</dbReference>
<dbReference type="OrthoDB" id="8455769at2"/>
<keyword evidence="2" id="KW-1185">Reference proteome</keyword>
<reference evidence="1 2" key="1">
    <citation type="submission" date="2017-07" db="EMBL/GenBank/DDBJ databases">
        <title>Genome Sequence of Sulfitobacter pseudonitzschiae Strain SMR1 Isolated from a culture of the Diatom Skeletonema marinoi.</title>
        <authorList>
            <person name="Topel M."/>
            <person name="Pinder M.I.M."/>
            <person name="Johansson O.N."/>
            <person name="Kourtchenko O."/>
            <person name="Godhe A."/>
            <person name="Clarke A.K."/>
        </authorList>
    </citation>
    <scope>NUCLEOTIDE SEQUENCE [LARGE SCALE GENOMIC DNA]</scope>
    <source>
        <strain evidence="1 2">SMR1</strain>
    </source>
</reference>
<organism evidence="1 2">
    <name type="scientific">Pseudosulfitobacter pseudonitzschiae</name>
    <dbReference type="NCBI Taxonomy" id="1402135"/>
    <lineage>
        <taxon>Bacteria</taxon>
        <taxon>Pseudomonadati</taxon>
        <taxon>Pseudomonadota</taxon>
        <taxon>Alphaproteobacteria</taxon>
        <taxon>Rhodobacterales</taxon>
        <taxon>Roseobacteraceae</taxon>
        <taxon>Pseudosulfitobacter</taxon>
    </lineage>
</organism>
<gene>
    <name evidence="1" type="ORF">SULPSESMR1_02030</name>
</gene>